<reference evidence="11" key="2">
    <citation type="submission" date="2025-09" db="UniProtKB">
        <authorList>
            <consortium name="Ensembl"/>
        </authorList>
    </citation>
    <scope>IDENTIFICATION</scope>
</reference>
<feature type="region of interest" description="Disordered" evidence="9">
    <location>
        <begin position="810"/>
        <end position="839"/>
    </location>
</feature>
<gene>
    <name evidence="11" type="primary">LOC111924927</name>
</gene>
<dbReference type="SMART" id="SM00233">
    <property type="entry name" value="PH"/>
    <property type="match status" value="1"/>
</dbReference>
<dbReference type="SUPFAM" id="SSF144000">
    <property type="entry name" value="Oxysterol-binding protein-like"/>
    <property type="match status" value="1"/>
</dbReference>
<dbReference type="GO" id="GO:0005829">
    <property type="term" value="C:cytosol"/>
    <property type="evidence" value="ECO:0007669"/>
    <property type="project" value="TreeGrafter"/>
</dbReference>
<dbReference type="PANTHER" id="PTHR10972:SF53">
    <property type="entry name" value="OXYSTEROL-BINDING PROTEIN-RELATED PROTEIN 1"/>
    <property type="match status" value="1"/>
</dbReference>
<dbReference type="SUPFAM" id="SSF50729">
    <property type="entry name" value="PH domain-like"/>
    <property type="match status" value="1"/>
</dbReference>
<comment type="similarity">
    <text evidence="1 6">Belongs to the OSBP family.</text>
</comment>
<dbReference type="AlphaFoldDB" id="A0A8C0V0T3"/>
<reference evidence="11" key="1">
    <citation type="submission" date="2025-08" db="UniProtKB">
        <authorList>
            <consortium name="Ensembl"/>
        </authorList>
    </citation>
    <scope>IDENTIFICATION</scope>
</reference>
<dbReference type="PANTHER" id="PTHR10972">
    <property type="entry name" value="OXYSTEROL-BINDING PROTEIN-RELATED"/>
    <property type="match status" value="1"/>
</dbReference>
<protein>
    <recommendedName>
        <fullName evidence="7">Oxysterol-binding protein</fullName>
    </recommendedName>
</protein>
<dbReference type="CDD" id="cd13285">
    <property type="entry name" value="PH_ORP1"/>
    <property type="match status" value="1"/>
</dbReference>
<dbReference type="SMART" id="SM00248">
    <property type="entry name" value="ANK"/>
    <property type="match status" value="3"/>
</dbReference>
<dbReference type="FunFam" id="2.40.160.120:FF:000005">
    <property type="entry name" value="Oxysterol-binding protein"/>
    <property type="match status" value="1"/>
</dbReference>
<evidence type="ECO:0000256" key="2">
    <source>
        <dbReference type="ARBA" id="ARBA00022448"/>
    </source>
</evidence>
<dbReference type="Pfam" id="PF01237">
    <property type="entry name" value="Oxysterol_BP"/>
    <property type="match status" value="1"/>
</dbReference>
<evidence type="ECO:0000256" key="1">
    <source>
        <dbReference type="ARBA" id="ARBA00008842"/>
    </source>
</evidence>
<evidence type="ECO:0000256" key="7">
    <source>
        <dbReference type="RuleBase" id="RU003845"/>
    </source>
</evidence>
<evidence type="ECO:0000256" key="8">
    <source>
        <dbReference type="SAM" id="Coils"/>
    </source>
</evidence>
<keyword evidence="2 7" id="KW-0813">Transport</keyword>
<keyword evidence="3 7" id="KW-0445">Lipid transport</keyword>
<dbReference type="PROSITE" id="PS50003">
    <property type="entry name" value="PH_DOMAIN"/>
    <property type="match status" value="1"/>
</dbReference>
<dbReference type="PROSITE" id="PS50088">
    <property type="entry name" value="ANK_REPEAT"/>
    <property type="match status" value="3"/>
</dbReference>
<accession>A0A8C0V0T3</accession>
<dbReference type="Pfam" id="PF12796">
    <property type="entry name" value="Ank_2"/>
    <property type="match status" value="1"/>
</dbReference>
<keyword evidence="5" id="KW-0040">ANK repeat</keyword>
<keyword evidence="12" id="KW-1185">Reference proteome</keyword>
<dbReference type="GO" id="GO:0015485">
    <property type="term" value="F:cholesterol binding"/>
    <property type="evidence" value="ECO:0007669"/>
    <property type="project" value="TreeGrafter"/>
</dbReference>
<dbReference type="Gene3D" id="1.25.40.20">
    <property type="entry name" value="Ankyrin repeat-containing domain"/>
    <property type="match status" value="2"/>
</dbReference>
<feature type="compositionally biased region" description="Basic and acidic residues" evidence="9">
    <location>
        <begin position="712"/>
        <end position="721"/>
    </location>
</feature>
<dbReference type="Proteomes" id="UP000694410">
    <property type="component" value="Unplaced"/>
</dbReference>
<dbReference type="FunFam" id="3.30.70.3490:FF:000003">
    <property type="entry name" value="Oxysterol-binding protein"/>
    <property type="match status" value="1"/>
</dbReference>
<evidence type="ECO:0000313" key="11">
    <source>
        <dbReference type="Ensembl" id="ENSCCEP00000015889.1"/>
    </source>
</evidence>
<proteinExistence type="inferred from homology"/>
<keyword evidence="4" id="KW-0446">Lipid-binding</keyword>
<evidence type="ECO:0000256" key="9">
    <source>
        <dbReference type="SAM" id="MobiDB-lite"/>
    </source>
</evidence>
<sequence>VIKTQLKQLLHYDLRAYLQRGEIIKEYVCSRSKSNMGWTPLHLACYFGHAVVVEDLLKAGADVNVLNDMGDTPLHRAAFTGRKEVVMLLLQHNADPSIVNGSGETAKEVTHDKDIRNMLEAVERTQERKLEELLLGAAREGETGKLTALLNKRKPPDINCTDQMGNTPLHCAAYRAHKHCALKLLKNGADPRIKNKNGEYQMKTFISVQVINKPLRRYEGLLWKSSRFFGWKLYWIVLEHGVLSWYRRQADAVNNDHRQGCKHLTQAVCTVKSTDSCFFSVRCFDDTVHRFKIPKNSLPSQTRESWLEAIEDHSAYSTHYCTQEQLSSDDEDDAISVTDLQDTLKVRNLKLEHEQEKNKILSEALETLATEHHELEQSLVKGSPPLSILSEEQFYDAVSDSESEKSLSGFETTAAYSLEDSMDSKDTITSSMSEEKVCGSGESLSNGIKKHRTSLPSPMFSRNDFSIWSILRKCIGMELSKITMPVIFNEPLSFLQRLTEYMEHTYLIHKASSLSSTTERMQCVAAFAVSAVASQWERTGKPFNPLLGETYELIRDDLGFRLLSEQVSHHPPISAFYAEGLNNDFVFHGSIYPKLKFWGKSVEAEPKGTMTLELLEHNEAYTWTNPTCCVHNIIVGKLWIEQYGNVEITNHKTGEKCVLSFKPCGLFGKELHKVEGYIQDKSKKKLCALYGKWTECLYSVDPATFEAYKKNDKKNTEEKKSSKQVGNTEESDEMPLPDSESVYVIPGSVLLWKITPRPPNSAQMYNFTSFAMALNELDKEMESVIPKTDCRLRPDIRAMENGEIDLASEEKKRLEEKQRTARKNRSKSEEDWKTRWFHQGPNPHTGTQDWLYSGNYWDRNYFNLPDIY</sequence>
<organism evidence="11 12">
    <name type="scientific">Cyanistes caeruleus</name>
    <name type="common">Eurasian blue tit</name>
    <name type="synonym">Parus caeruleus</name>
    <dbReference type="NCBI Taxonomy" id="156563"/>
    <lineage>
        <taxon>Eukaryota</taxon>
        <taxon>Metazoa</taxon>
        <taxon>Chordata</taxon>
        <taxon>Craniata</taxon>
        <taxon>Vertebrata</taxon>
        <taxon>Euteleostomi</taxon>
        <taxon>Archelosauria</taxon>
        <taxon>Archosauria</taxon>
        <taxon>Dinosauria</taxon>
        <taxon>Saurischia</taxon>
        <taxon>Theropoda</taxon>
        <taxon>Coelurosauria</taxon>
        <taxon>Aves</taxon>
        <taxon>Neognathae</taxon>
        <taxon>Neoaves</taxon>
        <taxon>Telluraves</taxon>
        <taxon>Australaves</taxon>
        <taxon>Passeriformes</taxon>
        <taxon>Paridae</taxon>
        <taxon>Cyanistes</taxon>
    </lineage>
</organism>
<dbReference type="Ensembl" id="ENSCCET00000024615.1">
    <property type="protein sequence ID" value="ENSCCEP00000015889.1"/>
    <property type="gene ID" value="ENSCCEG00000013970.1"/>
</dbReference>
<dbReference type="FunFam" id="1.25.40.20:FF:000094">
    <property type="entry name" value="Oxysterol-binding protein"/>
    <property type="match status" value="1"/>
</dbReference>
<dbReference type="InterPro" id="IPR018494">
    <property type="entry name" value="Oxysterol-bd_CS"/>
</dbReference>
<dbReference type="GO" id="GO:0097038">
    <property type="term" value="C:perinuclear endoplasmic reticulum"/>
    <property type="evidence" value="ECO:0007669"/>
    <property type="project" value="TreeGrafter"/>
</dbReference>
<dbReference type="GO" id="GO:0005886">
    <property type="term" value="C:plasma membrane"/>
    <property type="evidence" value="ECO:0007669"/>
    <property type="project" value="TreeGrafter"/>
</dbReference>
<dbReference type="InterPro" id="IPR036770">
    <property type="entry name" value="Ankyrin_rpt-contain_sf"/>
</dbReference>
<evidence type="ECO:0000313" key="12">
    <source>
        <dbReference type="Proteomes" id="UP000694410"/>
    </source>
</evidence>
<feature type="compositionally biased region" description="Basic and acidic residues" evidence="9">
    <location>
        <begin position="810"/>
        <end position="819"/>
    </location>
</feature>
<evidence type="ECO:0000256" key="4">
    <source>
        <dbReference type="ARBA" id="ARBA00023121"/>
    </source>
</evidence>
<dbReference type="Gene3D" id="2.40.160.120">
    <property type="match status" value="1"/>
</dbReference>
<dbReference type="InterPro" id="IPR002110">
    <property type="entry name" value="Ankyrin_rpt"/>
</dbReference>
<dbReference type="InterPro" id="IPR011993">
    <property type="entry name" value="PH-like_dom_sf"/>
</dbReference>
<feature type="coiled-coil region" evidence="8">
    <location>
        <begin position="351"/>
        <end position="378"/>
    </location>
</feature>
<dbReference type="GO" id="GO:0006869">
    <property type="term" value="P:lipid transport"/>
    <property type="evidence" value="ECO:0007669"/>
    <property type="project" value="UniProtKB-KW"/>
</dbReference>
<feature type="repeat" description="ANK" evidence="5">
    <location>
        <begin position="36"/>
        <end position="68"/>
    </location>
</feature>
<feature type="repeat" description="ANK" evidence="5">
    <location>
        <begin position="69"/>
        <end position="101"/>
    </location>
</feature>
<dbReference type="Gene3D" id="3.30.70.3490">
    <property type="match status" value="1"/>
</dbReference>
<dbReference type="SUPFAM" id="SSF48403">
    <property type="entry name" value="Ankyrin repeat"/>
    <property type="match status" value="1"/>
</dbReference>
<name>A0A8C0V0T3_CYACU</name>
<feature type="region of interest" description="Disordered" evidence="9">
    <location>
        <begin position="712"/>
        <end position="739"/>
    </location>
</feature>
<feature type="repeat" description="ANK" evidence="5">
    <location>
        <begin position="164"/>
        <end position="196"/>
    </location>
</feature>
<evidence type="ECO:0000256" key="6">
    <source>
        <dbReference type="RuleBase" id="RU003844"/>
    </source>
</evidence>
<dbReference type="InterPro" id="IPR001849">
    <property type="entry name" value="PH_domain"/>
</dbReference>
<evidence type="ECO:0000256" key="5">
    <source>
        <dbReference type="PROSITE-ProRule" id="PRU00023"/>
    </source>
</evidence>
<feature type="domain" description="PH" evidence="10">
    <location>
        <begin position="215"/>
        <end position="315"/>
    </location>
</feature>
<dbReference type="FunFam" id="2.30.29.30:FF:000231">
    <property type="entry name" value="Oxysterol-binding protein"/>
    <property type="match status" value="1"/>
</dbReference>
<dbReference type="InterPro" id="IPR000648">
    <property type="entry name" value="Oxysterol-bd"/>
</dbReference>
<dbReference type="PROSITE" id="PS01013">
    <property type="entry name" value="OSBP"/>
    <property type="match status" value="1"/>
</dbReference>
<dbReference type="Pfam" id="PF00023">
    <property type="entry name" value="Ank"/>
    <property type="match status" value="1"/>
</dbReference>
<evidence type="ECO:0000256" key="3">
    <source>
        <dbReference type="ARBA" id="ARBA00023055"/>
    </source>
</evidence>
<evidence type="ECO:0000259" key="10">
    <source>
        <dbReference type="PROSITE" id="PS50003"/>
    </source>
</evidence>
<dbReference type="PROSITE" id="PS50297">
    <property type="entry name" value="ANK_REP_REGION"/>
    <property type="match status" value="3"/>
</dbReference>
<dbReference type="Gene3D" id="2.30.29.30">
    <property type="entry name" value="Pleckstrin-homology domain (PH domain)/Phosphotyrosine-binding domain (PTB)"/>
    <property type="match status" value="1"/>
</dbReference>
<dbReference type="InterPro" id="IPR037239">
    <property type="entry name" value="OSBP_sf"/>
</dbReference>
<keyword evidence="8" id="KW-0175">Coiled coil</keyword>